<comment type="caution">
    <text evidence="1">The sequence shown here is derived from an EMBL/GenBank/DDBJ whole genome shotgun (WGS) entry which is preliminary data.</text>
</comment>
<dbReference type="InterPro" id="IPR025616">
    <property type="entry name" value="YpjP"/>
</dbReference>
<dbReference type="RefSeq" id="WP_147665874.1">
    <property type="nucleotide sequence ID" value="NZ_VDUW01000002.1"/>
</dbReference>
<dbReference type="AlphaFoldDB" id="A0A5C8NYY7"/>
<proteinExistence type="predicted"/>
<gene>
    <name evidence="1" type="ORF">FHP05_03560</name>
</gene>
<keyword evidence="2" id="KW-1185">Reference proteome</keyword>
<name>A0A5C8NYY7_9BACI</name>
<evidence type="ECO:0000313" key="1">
    <source>
        <dbReference type="EMBL" id="TXL66474.1"/>
    </source>
</evidence>
<reference evidence="1 2" key="1">
    <citation type="submission" date="2019-06" db="EMBL/GenBank/DDBJ databases">
        <title>Cerasibacillus sp. nov., isolated from maize field.</title>
        <authorList>
            <person name="Lin S.-Y."/>
            <person name="Tsai C.-F."/>
            <person name="Young C.-C."/>
        </authorList>
    </citation>
    <scope>NUCLEOTIDE SEQUENCE [LARGE SCALE GENOMIC DNA]</scope>
    <source>
        <strain evidence="1 2">CC-CFT480</strain>
    </source>
</reference>
<dbReference type="OrthoDB" id="2435352at2"/>
<evidence type="ECO:0000313" key="2">
    <source>
        <dbReference type="Proteomes" id="UP000321574"/>
    </source>
</evidence>
<accession>A0A5C8NYY7</accession>
<dbReference type="Pfam" id="PF14005">
    <property type="entry name" value="YpjP"/>
    <property type="match status" value="1"/>
</dbReference>
<organism evidence="1 2">
    <name type="scientific">Cerasibacillus terrae</name>
    <dbReference type="NCBI Taxonomy" id="2498845"/>
    <lineage>
        <taxon>Bacteria</taxon>
        <taxon>Bacillati</taxon>
        <taxon>Bacillota</taxon>
        <taxon>Bacilli</taxon>
        <taxon>Bacillales</taxon>
        <taxon>Bacillaceae</taxon>
        <taxon>Cerasibacillus</taxon>
    </lineage>
</organism>
<sequence>MKLWLRKIMVALVAVVTLGMYVPPIALTTDAEESKDALSERPNVDEQNATVSITEDRYASVSYVEPTESNVDIAESTFTKEDYIDEITEQAKEQAFMKFGPRMIDQVEGEFTAHILPVMEDVLESVMEDASDDEIRYYAITEEPARGLGERIFNIYDERNEKDIVRFHVRRENRPLEGYWFNFHYHLNEDNFEKHHDIGDMYWDKNIPPRWMS</sequence>
<dbReference type="EMBL" id="VDUW01000002">
    <property type="protein sequence ID" value="TXL66474.1"/>
    <property type="molecule type" value="Genomic_DNA"/>
</dbReference>
<protein>
    <recommendedName>
        <fullName evidence="3">YpjP-like protein</fullName>
    </recommendedName>
</protein>
<dbReference type="Proteomes" id="UP000321574">
    <property type="component" value="Unassembled WGS sequence"/>
</dbReference>
<evidence type="ECO:0008006" key="3">
    <source>
        <dbReference type="Google" id="ProtNLM"/>
    </source>
</evidence>